<evidence type="ECO:0000256" key="12">
    <source>
        <dbReference type="RuleBase" id="RU000679"/>
    </source>
</evidence>
<keyword evidence="4 12" id="KW-0812">Transmembrane</keyword>
<keyword evidence="7 12" id="KW-0406">Ion transport</keyword>
<sequence>MSNSYAVTSFTYENGHGVVPEEASKVATPAPAHKKKKLKQWREVLFDFTQNTTLHGIRFVFMDNVSICRRLMWLAVFLVCSTLMGIQIIERIIYFYGYPVTVNVHVNFNKTLAFPAITLCNQNAFRATAATDRQLYRLLEDMYSRHGPLQPTDDFLASHNLTDMRLEDLYLWTSHKKEDLIVGCEWQDEKCGPDNFTQILTDHGVCFNFNHDHQNTLRVSSTGSDYGLKLTLNVEQYEYMPGPHDAAGVKILLHDQREFPKVAELGLAIPTGTHTYVGIQLLRIQNLPEPHGTCRSQDSPYYSRYSPEACQLACMSERMGELCGCRHMYMPHVDGQPPICTLRQYLECYSKIISEVKDYVRDNCQCPVPCDFLIYDPTISFASTSVYATERLLASTASDELQDKFNNARETTARMDPLKFREFRDLAEDMRSRFDKLRNVIEVDVRSRLEQQHDTLEEVHHHMEEVYLNKLYLVKWQKYEVDKNFVRARQAMEERTLFSLALGFQEFSYQVESRIWEISHGPLSSNVTLSEDVKTGLYMDALNMINARVDLAERAFANYTQLYDAFYNGTSIFRYKYENEHRDLNTYVTPRPLLRQSLSHNSYAARYSVRLGDDINKVKDALLVYRDLLEESYQLGNISYEEIHQNNVIFLSRCRTFYSSKSSFYTESIEHPSKVLDAKIEDLERKWREFNSDLYSMYDKVVQLTKSLNYLGVTILDSLESSVHDAESYIHYAHVNSTIVTKMEVAQSLTSGKILKVNLYKRTFLKPSLPYDRRKSVYYKVVQLTKSLNYLGVTILDSLESSVHDAESYIHYAHVNSTIVTKMEVAQSLTSGKILKGISELGNFFGDIRSRGQSVYDEWSTLNASTGAIWQLVLNDENLLEYYTYMNRSDMLRDLAEVLSEVAGNYTQHRDNFDFRFELGNLDSLFLMSVQTMMEAMRRFIVGSELDKDFIQNNFLRLDIYYKEKSYEQITQQRAYDLFALMCDIGGSMGLFVGASVLTICELLDLGLHNSIYRLTHARG</sequence>
<dbReference type="Gene3D" id="2.60.470.10">
    <property type="entry name" value="Acid-sensing ion channels like domains"/>
    <property type="match status" value="1"/>
</dbReference>
<comment type="subcellular location">
    <subcellularLocation>
        <location evidence="1">Membrane</location>
        <topology evidence="1">Multi-pass membrane protein</topology>
    </subcellularLocation>
</comment>
<organism evidence="14 15">
    <name type="scientific">Elysia chlorotica</name>
    <name type="common">Eastern emerald elysia</name>
    <name type="synonym">Sea slug</name>
    <dbReference type="NCBI Taxonomy" id="188477"/>
    <lineage>
        <taxon>Eukaryota</taxon>
        <taxon>Metazoa</taxon>
        <taxon>Spiralia</taxon>
        <taxon>Lophotrochozoa</taxon>
        <taxon>Mollusca</taxon>
        <taxon>Gastropoda</taxon>
        <taxon>Heterobranchia</taxon>
        <taxon>Euthyneura</taxon>
        <taxon>Panpulmonata</taxon>
        <taxon>Sacoglossa</taxon>
        <taxon>Placobranchoidea</taxon>
        <taxon>Plakobranchidae</taxon>
        <taxon>Elysia</taxon>
    </lineage>
</organism>
<keyword evidence="10 12" id="KW-0739">Sodium transport</keyword>
<keyword evidence="2 12" id="KW-0813">Transport</keyword>
<dbReference type="AlphaFoldDB" id="A0A3S0ZK80"/>
<dbReference type="InterPro" id="IPR001873">
    <property type="entry name" value="ENaC"/>
</dbReference>
<keyword evidence="8 13" id="KW-0472">Membrane</keyword>
<evidence type="ECO:0000313" key="15">
    <source>
        <dbReference type="Proteomes" id="UP000271974"/>
    </source>
</evidence>
<evidence type="ECO:0000256" key="10">
    <source>
        <dbReference type="ARBA" id="ARBA00023201"/>
    </source>
</evidence>
<gene>
    <name evidence="14" type="ORF">EGW08_015526</name>
</gene>
<evidence type="ECO:0000313" key="14">
    <source>
        <dbReference type="EMBL" id="RUS76723.1"/>
    </source>
</evidence>
<evidence type="ECO:0000256" key="5">
    <source>
        <dbReference type="ARBA" id="ARBA00022989"/>
    </source>
</evidence>
<comment type="caution">
    <text evidence="14">The sequence shown here is derived from an EMBL/GenBank/DDBJ whole genome shotgun (WGS) entry which is preliminary data.</text>
</comment>
<dbReference type="EMBL" id="RQTK01000641">
    <property type="protein sequence ID" value="RUS76723.1"/>
    <property type="molecule type" value="Genomic_DNA"/>
</dbReference>
<protein>
    <submittedName>
        <fullName evidence="14">Uncharacterized protein</fullName>
    </submittedName>
</protein>
<evidence type="ECO:0000256" key="6">
    <source>
        <dbReference type="ARBA" id="ARBA00023053"/>
    </source>
</evidence>
<dbReference type="GO" id="GO:0015280">
    <property type="term" value="F:ligand-gated sodium channel activity"/>
    <property type="evidence" value="ECO:0007669"/>
    <property type="project" value="TreeGrafter"/>
</dbReference>
<evidence type="ECO:0000256" key="3">
    <source>
        <dbReference type="ARBA" id="ARBA00022461"/>
    </source>
</evidence>
<dbReference type="PRINTS" id="PR01078">
    <property type="entry name" value="AMINACHANNEL"/>
</dbReference>
<evidence type="ECO:0000256" key="9">
    <source>
        <dbReference type="ARBA" id="ARBA00023180"/>
    </source>
</evidence>
<name>A0A3S0ZK80_ELYCH</name>
<dbReference type="Gene3D" id="1.10.287.770">
    <property type="entry name" value="YojJ-like"/>
    <property type="match status" value="1"/>
</dbReference>
<evidence type="ECO:0000256" key="7">
    <source>
        <dbReference type="ARBA" id="ARBA00023065"/>
    </source>
</evidence>
<keyword evidence="6" id="KW-0915">Sodium</keyword>
<dbReference type="GO" id="GO:0005886">
    <property type="term" value="C:plasma membrane"/>
    <property type="evidence" value="ECO:0007669"/>
    <property type="project" value="TreeGrafter"/>
</dbReference>
<evidence type="ECO:0000256" key="2">
    <source>
        <dbReference type="ARBA" id="ARBA00022448"/>
    </source>
</evidence>
<dbReference type="PANTHER" id="PTHR11690:SF300">
    <property type="entry name" value="PICKPOCKET PROTEIN 19"/>
    <property type="match status" value="1"/>
</dbReference>
<comment type="similarity">
    <text evidence="12">Belongs to the amiloride-sensitive sodium channel (TC 1.A.6) family.</text>
</comment>
<keyword evidence="9" id="KW-0325">Glycoprotein</keyword>
<dbReference type="Proteomes" id="UP000271974">
    <property type="component" value="Unassembled WGS sequence"/>
</dbReference>
<evidence type="ECO:0000256" key="11">
    <source>
        <dbReference type="ARBA" id="ARBA00023303"/>
    </source>
</evidence>
<keyword evidence="3 12" id="KW-0894">Sodium channel</keyword>
<keyword evidence="15" id="KW-1185">Reference proteome</keyword>
<feature type="transmembrane region" description="Helical" evidence="13">
    <location>
        <begin position="71"/>
        <end position="89"/>
    </location>
</feature>
<evidence type="ECO:0000256" key="4">
    <source>
        <dbReference type="ARBA" id="ARBA00022692"/>
    </source>
</evidence>
<dbReference type="STRING" id="188477.A0A3S0ZK80"/>
<dbReference type="Pfam" id="PF00858">
    <property type="entry name" value="ASC"/>
    <property type="match status" value="2"/>
</dbReference>
<accession>A0A3S0ZK80</accession>
<dbReference type="FunFam" id="1.10.287.770:FF:000001">
    <property type="entry name" value="Acid-sensing ion channel subunit 1"/>
    <property type="match status" value="1"/>
</dbReference>
<proteinExistence type="inferred from homology"/>
<evidence type="ECO:0000256" key="8">
    <source>
        <dbReference type="ARBA" id="ARBA00023136"/>
    </source>
</evidence>
<reference evidence="14 15" key="1">
    <citation type="submission" date="2019-01" db="EMBL/GenBank/DDBJ databases">
        <title>A draft genome assembly of the solar-powered sea slug Elysia chlorotica.</title>
        <authorList>
            <person name="Cai H."/>
            <person name="Li Q."/>
            <person name="Fang X."/>
            <person name="Li J."/>
            <person name="Curtis N.E."/>
            <person name="Altenburger A."/>
            <person name="Shibata T."/>
            <person name="Feng M."/>
            <person name="Maeda T."/>
            <person name="Schwartz J.A."/>
            <person name="Shigenobu S."/>
            <person name="Lundholm N."/>
            <person name="Nishiyama T."/>
            <person name="Yang H."/>
            <person name="Hasebe M."/>
            <person name="Li S."/>
            <person name="Pierce S.K."/>
            <person name="Wang J."/>
        </authorList>
    </citation>
    <scope>NUCLEOTIDE SEQUENCE [LARGE SCALE GENOMIC DNA]</scope>
    <source>
        <strain evidence="14">EC2010</strain>
        <tissue evidence="14">Whole organism of an adult</tissue>
    </source>
</reference>
<evidence type="ECO:0000256" key="13">
    <source>
        <dbReference type="SAM" id="Phobius"/>
    </source>
</evidence>
<dbReference type="PANTHER" id="PTHR11690">
    <property type="entry name" value="AMILORIDE-SENSITIVE SODIUM CHANNEL-RELATED"/>
    <property type="match status" value="1"/>
</dbReference>
<keyword evidence="11 12" id="KW-0407">Ion channel</keyword>
<dbReference type="OrthoDB" id="6502088at2759"/>
<evidence type="ECO:0000256" key="1">
    <source>
        <dbReference type="ARBA" id="ARBA00004141"/>
    </source>
</evidence>
<keyword evidence="5 13" id="KW-1133">Transmembrane helix</keyword>